<evidence type="ECO:0000259" key="2">
    <source>
        <dbReference type="Pfam" id="PF01858"/>
    </source>
</evidence>
<dbReference type="GO" id="GO:0010564">
    <property type="term" value="P:regulation of cell cycle process"/>
    <property type="evidence" value="ECO:0007669"/>
    <property type="project" value="UniProtKB-ARBA"/>
</dbReference>
<feature type="domain" description="Retinoblastoma-associated protein A-box" evidence="2">
    <location>
        <begin position="189"/>
        <end position="285"/>
    </location>
</feature>
<dbReference type="EMBL" id="JABMIG020000234">
    <property type="protein sequence ID" value="KAL3784536.1"/>
    <property type="molecule type" value="Genomic_DNA"/>
</dbReference>
<dbReference type="Pfam" id="PF01857">
    <property type="entry name" value="RB_B"/>
    <property type="match status" value="1"/>
</dbReference>
<dbReference type="Pfam" id="PF01858">
    <property type="entry name" value="RB_A"/>
    <property type="match status" value="1"/>
</dbReference>
<dbReference type="AlphaFoldDB" id="A0ABD3PB14"/>
<dbReference type="PANTHER" id="PTHR13742">
    <property type="entry name" value="RETINOBLASTOMA-ASSOCIATED PROTEIN RB -RELATED"/>
    <property type="match status" value="1"/>
</dbReference>
<dbReference type="GO" id="GO:0019219">
    <property type="term" value="P:regulation of nucleobase-containing compound metabolic process"/>
    <property type="evidence" value="ECO:0007669"/>
    <property type="project" value="UniProtKB-ARBA"/>
</dbReference>
<organism evidence="3 4">
    <name type="scientific">Cyclotella cryptica</name>
    <dbReference type="NCBI Taxonomy" id="29204"/>
    <lineage>
        <taxon>Eukaryota</taxon>
        <taxon>Sar</taxon>
        <taxon>Stramenopiles</taxon>
        <taxon>Ochrophyta</taxon>
        <taxon>Bacillariophyta</taxon>
        <taxon>Coscinodiscophyceae</taxon>
        <taxon>Thalassiosirophycidae</taxon>
        <taxon>Stephanodiscales</taxon>
        <taxon>Stephanodiscaceae</taxon>
        <taxon>Cyclotella</taxon>
    </lineage>
</organism>
<dbReference type="PANTHER" id="PTHR13742:SF17">
    <property type="entry name" value="RE32990P-RELATED"/>
    <property type="match status" value="1"/>
</dbReference>
<gene>
    <name evidence="3" type="ORF">HJC23_012171</name>
</gene>
<dbReference type="InterPro" id="IPR028309">
    <property type="entry name" value="RB_fam"/>
</dbReference>
<proteinExistence type="predicted"/>
<dbReference type="Gene3D" id="1.10.472.10">
    <property type="entry name" value="Cyclin-like"/>
    <property type="match status" value="2"/>
</dbReference>
<dbReference type="InterPro" id="IPR036915">
    <property type="entry name" value="Cyclin-like_sf"/>
</dbReference>
<feature type="domain" description="Retinoblastoma-associated protein B-box" evidence="1">
    <location>
        <begin position="349"/>
        <end position="456"/>
    </location>
</feature>
<sequence>MIHSANADASHDSCKPAHNEVLAMHARDALPEGDIFDTCVAVPGMTRAVASSLDLPPKTIVNSTCTAKKNLEPECSIYIRGLIGPPITDIQRKELYEWTEEIFRSALSSNTIKPSPRLMTLLGKPAHEKDIHWVEIMCPVLNQALDSLATDLDVDGEARDHFGLNSISATSDSPLEYFVLDSHPIPAAVLYLYYVALECILHSHRTGNRNMLVLNPQFHKSLFSLCHLCLRKATDHGQSFFTIHNTGSCPIVYYKLVEAFLQEMTLPSFLKQVFRHIQEMIVDSLWLVNFDDCINNNTNNNLGSSFVSMINKLRERPSNWPLACLRQICPIKLMNCASNDAPAKECMFVSYMVQKLLAVIERRLKELCAILSLPNIDTVGEKSLMVFTSLMCYRIDIFFNRHPDQIMLCTLYAVCTKMKLAPHTNFRTIVHAYVQKNSSYLSHSVVHNILYSISNCSEGGGVGDILSLYNVSDYSISKLLFRDSETNFKRIYFSAHFN</sequence>
<reference evidence="3 4" key="1">
    <citation type="journal article" date="2020" name="G3 (Bethesda)">
        <title>Improved Reference Genome for Cyclotella cryptica CCMP332, a Model for Cell Wall Morphogenesis, Salinity Adaptation, and Lipid Production in Diatoms (Bacillariophyta).</title>
        <authorList>
            <person name="Roberts W.R."/>
            <person name="Downey K.M."/>
            <person name="Ruck E.C."/>
            <person name="Traller J.C."/>
            <person name="Alverson A.J."/>
        </authorList>
    </citation>
    <scope>NUCLEOTIDE SEQUENCE [LARGE SCALE GENOMIC DNA]</scope>
    <source>
        <strain evidence="3 4">CCMP332</strain>
    </source>
</reference>
<evidence type="ECO:0000259" key="1">
    <source>
        <dbReference type="Pfam" id="PF01857"/>
    </source>
</evidence>
<protein>
    <submittedName>
        <fullName evidence="3">Uncharacterized protein</fullName>
    </submittedName>
</protein>
<keyword evidence="4" id="KW-1185">Reference proteome</keyword>
<dbReference type="Proteomes" id="UP001516023">
    <property type="component" value="Unassembled WGS sequence"/>
</dbReference>
<comment type="caution">
    <text evidence="3">The sequence shown here is derived from an EMBL/GenBank/DDBJ whole genome shotgun (WGS) entry which is preliminary data.</text>
</comment>
<evidence type="ECO:0000313" key="4">
    <source>
        <dbReference type="Proteomes" id="UP001516023"/>
    </source>
</evidence>
<dbReference type="InterPro" id="IPR002719">
    <property type="entry name" value="RB_B"/>
</dbReference>
<dbReference type="InterPro" id="IPR002720">
    <property type="entry name" value="RB_A"/>
</dbReference>
<evidence type="ECO:0000313" key="3">
    <source>
        <dbReference type="EMBL" id="KAL3784536.1"/>
    </source>
</evidence>
<accession>A0ABD3PB14</accession>
<dbReference type="GO" id="GO:0060255">
    <property type="term" value="P:regulation of macromolecule metabolic process"/>
    <property type="evidence" value="ECO:0007669"/>
    <property type="project" value="UniProtKB-ARBA"/>
</dbReference>
<dbReference type="SUPFAM" id="SSF47954">
    <property type="entry name" value="Cyclin-like"/>
    <property type="match status" value="1"/>
</dbReference>
<name>A0ABD3PB14_9STRA</name>